<evidence type="ECO:0000259" key="2">
    <source>
        <dbReference type="Pfam" id="PF01609"/>
    </source>
</evidence>
<name>A0A1V1NZY1_9BACT</name>
<feature type="domain" description="Transposase IS4-like" evidence="2">
    <location>
        <begin position="485"/>
        <end position="617"/>
    </location>
</feature>
<reference evidence="6" key="1">
    <citation type="submission" date="2012-11" db="EMBL/GenBank/DDBJ databases">
        <authorList>
            <person name="Lucero-Rivera Y.E."/>
            <person name="Tovar-Ramirez D."/>
        </authorList>
    </citation>
    <scope>NUCLEOTIDE SEQUENCE [LARGE SCALE GENOMIC DNA]</scope>
    <source>
        <strain evidence="6">Araruama</strain>
    </source>
</reference>
<protein>
    <submittedName>
        <fullName evidence="5">Tnp</fullName>
    </submittedName>
</protein>
<dbReference type="PANTHER" id="PTHR37319:SF1">
    <property type="entry name" value="TRANSPOSASE TN5 DIMERISATION DOMAIN-CONTAINING PROTEIN"/>
    <property type="match status" value="1"/>
</dbReference>
<dbReference type="InterPro" id="IPR054836">
    <property type="entry name" value="Tn5_transposase"/>
</dbReference>
<dbReference type="Gene3D" id="1.10.740.10">
    <property type="entry name" value="Transferase Inhibitor Protein From Tn5, Chain"/>
    <property type="match status" value="1"/>
</dbReference>
<dbReference type="InterPro" id="IPR047768">
    <property type="entry name" value="Tn5p-like"/>
</dbReference>
<feature type="region of interest" description="Disordered" evidence="1">
    <location>
        <begin position="506"/>
        <end position="528"/>
    </location>
</feature>
<dbReference type="InterPro" id="IPR002559">
    <property type="entry name" value="Transposase_11"/>
</dbReference>
<dbReference type="AlphaFoldDB" id="A0A1V1NZY1"/>
<evidence type="ECO:0000313" key="5">
    <source>
        <dbReference type="EMBL" id="ETR68167.1"/>
    </source>
</evidence>
<dbReference type="InterPro" id="IPR025639">
    <property type="entry name" value="DruA"/>
</dbReference>
<accession>A0A1V1NZY1</accession>
<dbReference type="Gene3D" id="3.90.350.10">
    <property type="entry name" value="Transposase Inhibitor Protein From Tn5, Chain A, domain 1"/>
    <property type="match status" value="1"/>
</dbReference>
<sequence>DPKGNKQTSGCVKALRKLEKSGHFVLPGTSREPKKWQPRRLEMSVPDPIGLPDEVSKISNLELVIVKTEDQMRIWNELMICEHYKSAGRLVGRQIRYLIKSEHGWLGGISFSSAALQLEDRDNWIGWDKENRLKNLQYIVNMSRFLIRNNVNCQNLASHVLGLVVKQMPLDYEARYGLRPLLLESFVDTSLFKGTCYKAANWELVGQTKGRGRQDSKNEYKETIKDIYVFPLDIDFRTKIAGFTVKEVEPLSVNEVVDDDQWAQNEFGDAQLGDQRRAKRLVEIADNKMKSPGKSYNQAANGNKAQIKGYYRLIEKEDDISEVNMSNILNPHKERTIRRMKSEEVVLCISDTTDLNYSHLDDCEGLGIIGSNQTKTVSNGLRLHSMLAVNQEGLPLGLVRTDCTAPQIKSKKDQRSRSEIPLEEKKIFCWIEDLRETMKIKDQLSETKIINVMDREGDFFELFDEHRTSCQDVELLVRASHNRKTMDNEKLFDAVKNTPVQGKAKIAISRQSQQKKKGKQKARNKREAREAEVSIRFTKVEIKAPYPYKNKDPLEIYVVNVCEENPSKEVEGIDWYLLTTMTIKTIEDAEECVKYYRSRWRIEDWHRVVKSGCKVEELGNQTAERLKRVIAINLVIAWKIMLMTLLGREAPELPGEILFSEIEIEVLKAFAEKENINKNPKTLGDLVFLVAKLGGYMGRAHDPPPGHQIMWRGYRKLQLLCEGYLLRGG</sequence>
<feature type="domain" description="Transposase Tn5-like N-terminal" evidence="4">
    <location>
        <begin position="260"/>
        <end position="317"/>
    </location>
</feature>
<evidence type="ECO:0000256" key="1">
    <source>
        <dbReference type="SAM" id="MobiDB-lite"/>
    </source>
</evidence>
<feature type="domain" description="Transposase Tn5 dimerisation" evidence="3">
    <location>
        <begin position="635"/>
        <end position="723"/>
    </location>
</feature>
<dbReference type="GO" id="GO:0006313">
    <property type="term" value="P:DNA transposition"/>
    <property type="evidence" value="ECO:0007669"/>
    <property type="project" value="InterPro"/>
</dbReference>
<evidence type="ECO:0000259" key="4">
    <source>
        <dbReference type="Pfam" id="PF14706"/>
    </source>
</evidence>
<dbReference type="InterPro" id="IPR012337">
    <property type="entry name" value="RNaseH-like_sf"/>
</dbReference>
<evidence type="ECO:0000259" key="3">
    <source>
        <dbReference type="Pfam" id="PF02281"/>
    </source>
</evidence>
<dbReference type="GO" id="GO:0003677">
    <property type="term" value="F:DNA binding"/>
    <property type="evidence" value="ECO:0007669"/>
    <property type="project" value="InterPro"/>
</dbReference>
<dbReference type="InterPro" id="IPR014735">
    <property type="entry name" value="Transposase_Tn5-like_N"/>
</dbReference>
<feature type="compositionally biased region" description="Basic residues" evidence="1">
    <location>
        <begin position="513"/>
        <end position="524"/>
    </location>
</feature>
<dbReference type="Proteomes" id="UP000189670">
    <property type="component" value="Unassembled WGS sequence"/>
</dbReference>
<feature type="non-terminal residue" evidence="5">
    <location>
        <position position="1"/>
    </location>
</feature>
<dbReference type="InterPro" id="IPR014737">
    <property type="entry name" value="Transposase_Tn5-like_C"/>
</dbReference>
<proteinExistence type="predicted"/>
<dbReference type="GO" id="GO:0004803">
    <property type="term" value="F:transposase activity"/>
    <property type="evidence" value="ECO:0007669"/>
    <property type="project" value="InterPro"/>
</dbReference>
<dbReference type="SUPFAM" id="SSF53098">
    <property type="entry name" value="Ribonuclease H-like"/>
    <property type="match status" value="1"/>
</dbReference>
<dbReference type="InterPro" id="IPR003201">
    <property type="entry name" value="Transposase_Tn5"/>
</dbReference>
<dbReference type="PANTHER" id="PTHR37319">
    <property type="entry name" value="TRANSPOSASE"/>
    <property type="match status" value="1"/>
</dbReference>
<comment type="caution">
    <text evidence="5">The sequence shown here is derived from an EMBL/GenBank/DDBJ whole genome shotgun (WGS) entry which is preliminary data.</text>
</comment>
<dbReference type="Gene3D" id="1.10.246.40">
    <property type="entry name" value="Tn5 transposase, domain 1"/>
    <property type="match status" value="1"/>
</dbReference>
<dbReference type="EMBL" id="ATBP01001049">
    <property type="protein sequence ID" value="ETR68167.1"/>
    <property type="molecule type" value="Genomic_DNA"/>
</dbReference>
<dbReference type="Pfam" id="PF14706">
    <property type="entry name" value="Tnp_DNA_bind"/>
    <property type="match status" value="1"/>
</dbReference>
<dbReference type="Pfam" id="PF01609">
    <property type="entry name" value="DDE_Tnp_1"/>
    <property type="match status" value="1"/>
</dbReference>
<gene>
    <name evidence="5" type="ORF">OMM_10805</name>
</gene>
<dbReference type="InterPro" id="IPR038215">
    <property type="entry name" value="TN5-like_N_sf"/>
</dbReference>
<dbReference type="NCBIfam" id="NF033590">
    <property type="entry name" value="transpos_IS4_3"/>
    <property type="match status" value="1"/>
</dbReference>
<organism evidence="5 6">
    <name type="scientific">Candidatus Magnetoglobus multicellularis str. Araruama</name>
    <dbReference type="NCBI Taxonomy" id="890399"/>
    <lineage>
        <taxon>Bacteria</taxon>
        <taxon>Pseudomonadati</taxon>
        <taxon>Thermodesulfobacteriota</taxon>
        <taxon>Desulfobacteria</taxon>
        <taxon>Desulfobacterales</taxon>
        <taxon>Desulfobacteraceae</taxon>
        <taxon>Candidatus Magnetoglobus</taxon>
    </lineage>
</organism>
<dbReference type="Pfam" id="PF14236">
    <property type="entry name" value="DruA"/>
    <property type="match status" value="1"/>
</dbReference>
<dbReference type="Pfam" id="PF02281">
    <property type="entry name" value="Dimer_Tnp_Tn5"/>
    <property type="match status" value="1"/>
</dbReference>
<evidence type="ECO:0000313" key="6">
    <source>
        <dbReference type="Proteomes" id="UP000189670"/>
    </source>
</evidence>